<dbReference type="RefSeq" id="WP_163905038.1">
    <property type="nucleotide sequence ID" value="NZ_CP048427.1"/>
</dbReference>
<evidence type="ECO:0000313" key="2">
    <source>
        <dbReference type="EMBL" id="NGO64327.1"/>
    </source>
</evidence>
<reference evidence="2 3" key="1">
    <citation type="submission" date="2020-02" db="EMBL/GenBank/DDBJ databases">
        <title>Genome sequence of the type strain CCBAU10050 of Rhizobium daejeonense.</title>
        <authorList>
            <person name="Gao J."/>
            <person name="Sun J."/>
        </authorList>
    </citation>
    <scope>NUCLEOTIDE SEQUENCE [LARGE SCALE GENOMIC DNA]</scope>
    <source>
        <strain evidence="2 3">CCBAU10050</strain>
    </source>
</reference>
<name>A0A6M1S4S4_9HYPH</name>
<protein>
    <submittedName>
        <fullName evidence="2">Nuclear transport factor 2 family protein</fullName>
    </submittedName>
</protein>
<proteinExistence type="predicted"/>
<dbReference type="Gene3D" id="3.10.450.50">
    <property type="match status" value="1"/>
</dbReference>
<gene>
    <name evidence="2" type="ORF">G6N76_11660</name>
</gene>
<evidence type="ECO:0000259" key="1">
    <source>
        <dbReference type="Pfam" id="PF12680"/>
    </source>
</evidence>
<evidence type="ECO:0000313" key="3">
    <source>
        <dbReference type="Proteomes" id="UP000477849"/>
    </source>
</evidence>
<keyword evidence="3" id="KW-1185">Reference proteome</keyword>
<dbReference type="InterPro" id="IPR032710">
    <property type="entry name" value="NTF2-like_dom_sf"/>
</dbReference>
<comment type="caution">
    <text evidence="2">The sequence shown here is derived from an EMBL/GenBank/DDBJ whole genome shotgun (WGS) entry which is preliminary data.</text>
</comment>
<accession>A0A6M1S4S4</accession>
<dbReference type="SUPFAM" id="SSF54427">
    <property type="entry name" value="NTF2-like"/>
    <property type="match status" value="1"/>
</dbReference>
<dbReference type="Pfam" id="PF12680">
    <property type="entry name" value="SnoaL_2"/>
    <property type="match status" value="1"/>
</dbReference>
<dbReference type="Proteomes" id="UP000477849">
    <property type="component" value="Unassembled WGS sequence"/>
</dbReference>
<dbReference type="EMBL" id="JAAKZH010000003">
    <property type="protein sequence ID" value="NGO64327.1"/>
    <property type="molecule type" value="Genomic_DNA"/>
</dbReference>
<sequence length="121" mass="13134">MPITLPKPIKAYFAVDRINSANMAQCFTENAVVLDEGKMHTGRAAIQRWKSNASAKFDYVSEPIAVAEENGGIVVTGRVTGNFPGSPVDLRYTFVLEGDAIARLEITLSVSTSASEMPARW</sequence>
<dbReference type="AlphaFoldDB" id="A0A6M1S4S4"/>
<dbReference type="InterPro" id="IPR037401">
    <property type="entry name" value="SnoaL-like"/>
</dbReference>
<organism evidence="2 3">
    <name type="scientific">Rhizobium daejeonense</name>
    <dbReference type="NCBI Taxonomy" id="240521"/>
    <lineage>
        <taxon>Bacteria</taxon>
        <taxon>Pseudomonadati</taxon>
        <taxon>Pseudomonadota</taxon>
        <taxon>Alphaproteobacteria</taxon>
        <taxon>Hyphomicrobiales</taxon>
        <taxon>Rhizobiaceae</taxon>
        <taxon>Rhizobium/Agrobacterium group</taxon>
        <taxon>Rhizobium</taxon>
    </lineage>
</organism>
<feature type="domain" description="SnoaL-like" evidence="1">
    <location>
        <begin position="14"/>
        <end position="97"/>
    </location>
</feature>